<feature type="non-terminal residue" evidence="2">
    <location>
        <position position="137"/>
    </location>
</feature>
<gene>
    <name evidence="2" type="ORF">AWZ03_015245</name>
</gene>
<dbReference type="GO" id="GO:0071897">
    <property type="term" value="P:DNA biosynthetic process"/>
    <property type="evidence" value="ECO:0007669"/>
    <property type="project" value="UniProtKB-ARBA"/>
</dbReference>
<feature type="compositionally biased region" description="Polar residues" evidence="1">
    <location>
        <begin position="17"/>
        <end position="39"/>
    </location>
</feature>
<dbReference type="SUPFAM" id="SSF56672">
    <property type="entry name" value="DNA/RNA polymerases"/>
    <property type="match status" value="1"/>
</dbReference>
<dbReference type="InterPro" id="IPR043502">
    <property type="entry name" value="DNA/RNA_pol_sf"/>
</dbReference>
<organism evidence="2 3">
    <name type="scientific">Drosophila navojoa</name>
    <name type="common">Fruit fly</name>
    <dbReference type="NCBI Taxonomy" id="7232"/>
    <lineage>
        <taxon>Eukaryota</taxon>
        <taxon>Metazoa</taxon>
        <taxon>Ecdysozoa</taxon>
        <taxon>Arthropoda</taxon>
        <taxon>Hexapoda</taxon>
        <taxon>Insecta</taxon>
        <taxon>Pterygota</taxon>
        <taxon>Neoptera</taxon>
        <taxon>Endopterygota</taxon>
        <taxon>Diptera</taxon>
        <taxon>Brachycera</taxon>
        <taxon>Muscomorpha</taxon>
        <taxon>Ephydroidea</taxon>
        <taxon>Drosophilidae</taxon>
        <taxon>Drosophila</taxon>
    </lineage>
</organism>
<feature type="region of interest" description="Disordered" evidence="1">
    <location>
        <begin position="1"/>
        <end position="56"/>
    </location>
</feature>
<comment type="caution">
    <text evidence="2">The sequence shown here is derived from an EMBL/GenBank/DDBJ whole genome shotgun (WGS) entry which is preliminary data.</text>
</comment>
<proteinExistence type="predicted"/>
<evidence type="ECO:0000313" key="3">
    <source>
        <dbReference type="Proteomes" id="UP000295192"/>
    </source>
</evidence>
<feature type="non-terminal residue" evidence="2">
    <location>
        <position position="1"/>
    </location>
</feature>
<protein>
    <submittedName>
        <fullName evidence="2">Uncharacterized protein</fullName>
    </submittedName>
</protein>
<evidence type="ECO:0000313" key="2">
    <source>
        <dbReference type="EMBL" id="TDG38333.1"/>
    </source>
</evidence>
<name>A0A484AMY7_DRONA</name>
<keyword evidence="3" id="KW-1185">Reference proteome</keyword>
<dbReference type="EMBL" id="LSRL02004897">
    <property type="protein sequence ID" value="TDG38333.1"/>
    <property type="molecule type" value="Genomic_DNA"/>
</dbReference>
<dbReference type="Proteomes" id="UP000295192">
    <property type="component" value="Unassembled WGS sequence"/>
</dbReference>
<accession>A0A484AMY7</accession>
<dbReference type="Gene3D" id="3.10.10.10">
    <property type="entry name" value="HIV Type 1 Reverse Transcriptase, subunit A, domain 1"/>
    <property type="match status" value="1"/>
</dbReference>
<sequence length="137" mass="15356">EEVQTTTPAIHRGVSLRPTSTGNQHDDTPTTSVTQTGQNGEPEDDSQAAGQDVENPVMDNPEEVAFLTEEVDRFYDLKGTTNITEHKITMKDDRPIKQRYYPKNPAMQNVINEQRDELLAQDCIEPLRSPHSAPIVL</sequence>
<reference evidence="2 3" key="1">
    <citation type="journal article" date="2019" name="J. Hered.">
        <title>An Improved Genome Assembly for Drosophila navojoa, the Basal Species in the mojavensis Cluster.</title>
        <authorList>
            <person name="Vanderlinde T."/>
            <person name="Dupim E.G."/>
            <person name="Nazario-Yepiz N.O."/>
            <person name="Carvalho A.B."/>
        </authorList>
    </citation>
    <scope>NUCLEOTIDE SEQUENCE [LARGE SCALE GENOMIC DNA]</scope>
    <source>
        <strain evidence="2">Navoj_Jal97</strain>
        <tissue evidence="2">Whole organism</tissue>
    </source>
</reference>
<evidence type="ECO:0000256" key="1">
    <source>
        <dbReference type="SAM" id="MobiDB-lite"/>
    </source>
</evidence>
<dbReference type="AlphaFoldDB" id="A0A484AMY7"/>